<feature type="compositionally biased region" description="Basic and acidic residues" evidence="2">
    <location>
        <begin position="22"/>
        <end position="35"/>
    </location>
</feature>
<organism evidence="3 4">
    <name type="scientific">Blastomyces parvus</name>
    <dbReference type="NCBI Taxonomy" id="2060905"/>
    <lineage>
        <taxon>Eukaryota</taxon>
        <taxon>Fungi</taxon>
        <taxon>Dikarya</taxon>
        <taxon>Ascomycota</taxon>
        <taxon>Pezizomycotina</taxon>
        <taxon>Eurotiomycetes</taxon>
        <taxon>Eurotiomycetidae</taxon>
        <taxon>Onygenales</taxon>
        <taxon>Ajellomycetaceae</taxon>
        <taxon>Blastomyces</taxon>
    </lineage>
</organism>
<reference evidence="3 4" key="1">
    <citation type="submission" date="2017-10" db="EMBL/GenBank/DDBJ databases">
        <title>Comparative genomics in systemic dimorphic fungi from Ajellomycetaceae.</title>
        <authorList>
            <person name="Munoz J.F."/>
            <person name="Mcewen J.G."/>
            <person name="Clay O.K."/>
            <person name="Cuomo C.A."/>
        </authorList>
    </citation>
    <scope>NUCLEOTIDE SEQUENCE [LARGE SCALE GENOMIC DNA]</scope>
    <source>
        <strain evidence="3 4">UAMH130</strain>
    </source>
</reference>
<feature type="region of interest" description="Disordered" evidence="2">
    <location>
        <begin position="21"/>
        <end position="51"/>
    </location>
</feature>
<dbReference type="EMBL" id="PDNC01000044">
    <property type="protein sequence ID" value="PGH03862.1"/>
    <property type="molecule type" value="Genomic_DNA"/>
</dbReference>
<keyword evidence="1" id="KW-0175">Coiled coil</keyword>
<sequence length="425" mass="48675">MNFGFGRVRTRAEATLDSIEAEQSRLEDPLPRQDAEALVGTGRMQERPTQKEKSLALELSQKEVEINQIKQEYAMSSQNFQDYINGLEQFYVQELHQRDEIIRQMKLSHANLRKAHEELESLVVGAQESALESMLKKSGWSPKEDPQIREEFEKLQEGLRTWAKSQSTPALANLDKVPDTEKEMIMKQLGGYCNQTDWQTLNMKMPIPPNRVPAVLLQALLARDIFEWMFTNPFFAFVEMEGHRALVKPNELMSLYVALGEVHQAEAHIWHSHTLRILSTVTNPNTESRLARCTRLAADQGASRFLASPAALLLRRGSNLEIKDQCMQNLQNLYHMAAKLALSLWAQRTYMEPCSRRKFPEFHISNPHLSAHRLHHLDEDDTRLDGKPILLFVQPAILAYGNEDAENYDCSKVWARATVIIDAES</sequence>
<name>A0A2B7X549_9EURO</name>
<dbReference type="Proteomes" id="UP000224080">
    <property type="component" value="Unassembled WGS sequence"/>
</dbReference>
<evidence type="ECO:0000313" key="3">
    <source>
        <dbReference type="EMBL" id="PGH03862.1"/>
    </source>
</evidence>
<evidence type="ECO:0000256" key="2">
    <source>
        <dbReference type="SAM" id="MobiDB-lite"/>
    </source>
</evidence>
<dbReference type="STRING" id="2060905.A0A2B7X549"/>
<evidence type="ECO:0000256" key="1">
    <source>
        <dbReference type="SAM" id="Coils"/>
    </source>
</evidence>
<protein>
    <submittedName>
        <fullName evidence="3">Uncharacterized protein</fullName>
    </submittedName>
</protein>
<feature type="coiled-coil region" evidence="1">
    <location>
        <begin position="52"/>
        <end position="122"/>
    </location>
</feature>
<keyword evidence="4" id="KW-1185">Reference proteome</keyword>
<comment type="caution">
    <text evidence="3">The sequence shown here is derived from an EMBL/GenBank/DDBJ whole genome shotgun (WGS) entry which is preliminary data.</text>
</comment>
<evidence type="ECO:0000313" key="4">
    <source>
        <dbReference type="Proteomes" id="UP000224080"/>
    </source>
</evidence>
<proteinExistence type="predicted"/>
<dbReference type="AlphaFoldDB" id="A0A2B7X549"/>
<gene>
    <name evidence="3" type="ORF">GX51_03850</name>
</gene>
<dbReference type="OrthoDB" id="4156714at2759"/>
<accession>A0A2B7X549</accession>